<name>A0A8T0SFL6_PANVG</name>
<gene>
    <name evidence="2" type="ORF">PVAP13_5KG073600</name>
</gene>
<evidence type="ECO:0000313" key="3">
    <source>
        <dbReference type="Proteomes" id="UP000823388"/>
    </source>
</evidence>
<feature type="compositionally biased region" description="Low complexity" evidence="1">
    <location>
        <begin position="100"/>
        <end position="117"/>
    </location>
</feature>
<dbReference type="AlphaFoldDB" id="A0A8T0SFL6"/>
<accession>A0A8T0SFL6</accession>
<organism evidence="2 3">
    <name type="scientific">Panicum virgatum</name>
    <name type="common">Blackwell switchgrass</name>
    <dbReference type="NCBI Taxonomy" id="38727"/>
    <lineage>
        <taxon>Eukaryota</taxon>
        <taxon>Viridiplantae</taxon>
        <taxon>Streptophyta</taxon>
        <taxon>Embryophyta</taxon>
        <taxon>Tracheophyta</taxon>
        <taxon>Spermatophyta</taxon>
        <taxon>Magnoliopsida</taxon>
        <taxon>Liliopsida</taxon>
        <taxon>Poales</taxon>
        <taxon>Poaceae</taxon>
        <taxon>PACMAD clade</taxon>
        <taxon>Panicoideae</taxon>
        <taxon>Panicodae</taxon>
        <taxon>Paniceae</taxon>
        <taxon>Panicinae</taxon>
        <taxon>Panicum</taxon>
        <taxon>Panicum sect. Hiantes</taxon>
    </lineage>
</organism>
<keyword evidence="3" id="KW-1185">Reference proteome</keyword>
<evidence type="ECO:0000256" key="1">
    <source>
        <dbReference type="SAM" id="MobiDB-lite"/>
    </source>
</evidence>
<feature type="region of interest" description="Disordered" evidence="1">
    <location>
        <begin position="1"/>
        <end position="74"/>
    </location>
</feature>
<feature type="compositionally biased region" description="Basic residues" evidence="1">
    <location>
        <begin position="37"/>
        <end position="49"/>
    </location>
</feature>
<sequence>MQPRHTQGPPDPLPLPHIYTGQPFPTPPCSSPQPKTLARRGPTRRRRSSRAGSGRPHASPPSPRPDPAAACSRRPQCTACDGACRALSEHRRSDCGAQRARSTGASPSTGGPAAGSRTSGSRDCGKQVYLGGFDTAHAAARFELNTGAFKLMTPPTMHHIFVYYFPPMFI</sequence>
<comment type="caution">
    <text evidence="2">The sequence shown here is derived from an EMBL/GenBank/DDBJ whole genome shotgun (WGS) entry which is preliminary data.</text>
</comment>
<proteinExistence type="predicted"/>
<evidence type="ECO:0000313" key="2">
    <source>
        <dbReference type="EMBL" id="KAG2595426.1"/>
    </source>
</evidence>
<protein>
    <recommendedName>
        <fullName evidence="4">AP2/ERF domain-containing protein</fullName>
    </recommendedName>
</protein>
<dbReference type="EMBL" id="CM029045">
    <property type="protein sequence ID" value="KAG2595426.1"/>
    <property type="molecule type" value="Genomic_DNA"/>
</dbReference>
<feature type="region of interest" description="Disordered" evidence="1">
    <location>
        <begin position="89"/>
        <end position="122"/>
    </location>
</feature>
<evidence type="ECO:0008006" key="4">
    <source>
        <dbReference type="Google" id="ProtNLM"/>
    </source>
</evidence>
<dbReference type="Proteomes" id="UP000823388">
    <property type="component" value="Chromosome 5K"/>
</dbReference>
<reference evidence="2" key="1">
    <citation type="submission" date="2020-05" db="EMBL/GenBank/DDBJ databases">
        <title>WGS assembly of Panicum virgatum.</title>
        <authorList>
            <person name="Lovell J.T."/>
            <person name="Jenkins J."/>
            <person name="Shu S."/>
            <person name="Juenger T.E."/>
            <person name="Schmutz J."/>
        </authorList>
    </citation>
    <scope>NUCLEOTIDE SEQUENCE</scope>
    <source>
        <strain evidence="2">AP13</strain>
    </source>
</reference>